<accession>A0A4P6P583</accession>
<organism evidence="9 10">
    <name type="scientific">Litorilituus sediminis</name>
    <dbReference type="NCBI Taxonomy" id="718192"/>
    <lineage>
        <taxon>Bacteria</taxon>
        <taxon>Pseudomonadati</taxon>
        <taxon>Pseudomonadota</taxon>
        <taxon>Gammaproteobacteria</taxon>
        <taxon>Alteromonadales</taxon>
        <taxon>Colwelliaceae</taxon>
        <taxon>Litorilituus</taxon>
    </lineage>
</organism>
<evidence type="ECO:0000256" key="5">
    <source>
        <dbReference type="PROSITE-ProRule" id="PRU00169"/>
    </source>
</evidence>
<dbReference type="Pfam" id="PF00512">
    <property type="entry name" value="HisKA"/>
    <property type="match status" value="1"/>
</dbReference>
<evidence type="ECO:0000256" key="6">
    <source>
        <dbReference type="SAM" id="Phobius"/>
    </source>
</evidence>
<feature type="domain" description="Response regulatory" evidence="8">
    <location>
        <begin position="525"/>
        <end position="639"/>
    </location>
</feature>
<keyword evidence="6" id="KW-1133">Transmembrane helix</keyword>
<dbReference type="PROSITE" id="PS50109">
    <property type="entry name" value="HIS_KIN"/>
    <property type="match status" value="1"/>
</dbReference>
<dbReference type="InterPro" id="IPR003594">
    <property type="entry name" value="HATPase_dom"/>
</dbReference>
<dbReference type="Proteomes" id="UP000290244">
    <property type="component" value="Chromosome"/>
</dbReference>
<dbReference type="KEGG" id="lsd:EMK97_14455"/>
<feature type="transmembrane region" description="Helical" evidence="6">
    <location>
        <begin position="185"/>
        <end position="204"/>
    </location>
</feature>
<dbReference type="PANTHER" id="PTHR45339">
    <property type="entry name" value="HYBRID SIGNAL TRANSDUCTION HISTIDINE KINASE J"/>
    <property type="match status" value="1"/>
</dbReference>
<evidence type="ECO:0000259" key="7">
    <source>
        <dbReference type="PROSITE" id="PS50109"/>
    </source>
</evidence>
<dbReference type="SMART" id="SM00448">
    <property type="entry name" value="REC"/>
    <property type="match status" value="1"/>
</dbReference>
<dbReference type="SUPFAM" id="SSF55874">
    <property type="entry name" value="ATPase domain of HSP90 chaperone/DNA topoisomerase II/histidine kinase"/>
    <property type="match status" value="1"/>
</dbReference>
<dbReference type="PANTHER" id="PTHR45339:SF1">
    <property type="entry name" value="HYBRID SIGNAL TRANSDUCTION HISTIDINE KINASE J"/>
    <property type="match status" value="1"/>
</dbReference>
<dbReference type="SUPFAM" id="SSF52172">
    <property type="entry name" value="CheY-like"/>
    <property type="match status" value="1"/>
</dbReference>
<dbReference type="InterPro" id="IPR004358">
    <property type="entry name" value="Sig_transdc_His_kin-like_C"/>
</dbReference>
<dbReference type="Gene3D" id="3.40.50.2300">
    <property type="match status" value="1"/>
</dbReference>
<evidence type="ECO:0000256" key="3">
    <source>
        <dbReference type="ARBA" id="ARBA00022553"/>
    </source>
</evidence>
<dbReference type="InterPro" id="IPR036890">
    <property type="entry name" value="HATPase_C_sf"/>
</dbReference>
<dbReference type="InterPro" id="IPR011006">
    <property type="entry name" value="CheY-like_superfamily"/>
</dbReference>
<feature type="domain" description="Histidine kinase" evidence="7">
    <location>
        <begin position="280"/>
        <end position="502"/>
    </location>
</feature>
<evidence type="ECO:0000259" key="8">
    <source>
        <dbReference type="PROSITE" id="PS50110"/>
    </source>
</evidence>
<dbReference type="FunFam" id="3.30.565.10:FF:000010">
    <property type="entry name" value="Sensor histidine kinase RcsC"/>
    <property type="match status" value="1"/>
</dbReference>
<dbReference type="SMART" id="SM00388">
    <property type="entry name" value="HisKA"/>
    <property type="match status" value="1"/>
</dbReference>
<reference evidence="9 10" key="1">
    <citation type="submission" date="2018-12" db="EMBL/GenBank/DDBJ databases">
        <title>Complete genome of Litorilituus sediminis.</title>
        <authorList>
            <person name="Liu A."/>
            <person name="Rong J."/>
        </authorList>
    </citation>
    <scope>NUCLEOTIDE SEQUENCE [LARGE SCALE GENOMIC DNA]</scope>
    <source>
        <strain evidence="9 10">JCM 17549</strain>
    </source>
</reference>
<dbReference type="Pfam" id="PF02518">
    <property type="entry name" value="HATPase_c"/>
    <property type="match status" value="1"/>
</dbReference>
<evidence type="ECO:0000256" key="2">
    <source>
        <dbReference type="ARBA" id="ARBA00012438"/>
    </source>
</evidence>
<dbReference type="InterPro" id="IPR001789">
    <property type="entry name" value="Sig_transdc_resp-reg_receiver"/>
</dbReference>
<dbReference type="EMBL" id="CP034759">
    <property type="protein sequence ID" value="QBG36836.1"/>
    <property type="molecule type" value="Genomic_DNA"/>
</dbReference>
<evidence type="ECO:0000313" key="9">
    <source>
        <dbReference type="EMBL" id="QBG36836.1"/>
    </source>
</evidence>
<dbReference type="CDD" id="cd17546">
    <property type="entry name" value="REC_hyHK_CKI1_RcsC-like"/>
    <property type="match status" value="1"/>
</dbReference>
<dbReference type="Gene3D" id="1.10.287.130">
    <property type="match status" value="1"/>
</dbReference>
<keyword evidence="4" id="KW-0902">Two-component regulatory system</keyword>
<dbReference type="CDD" id="cd19410">
    <property type="entry name" value="HK9-like_sensor"/>
    <property type="match status" value="1"/>
</dbReference>
<dbReference type="Pfam" id="PF00072">
    <property type="entry name" value="Response_reg"/>
    <property type="match status" value="1"/>
</dbReference>
<dbReference type="Pfam" id="PF05227">
    <property type="entry name" value="CHASE3"/>
    <property type="match status" value="1"/>
</dbReference>
<dbReference type="Gene3D" id="3.30.565.10">
    <property type="entry name" value="Histidine kinase-like ATPase, C-terminal domain"/>
    <property type="match status" value="1"/>
</dbReference>
<dbReference type="EC" id="2.7.13.3" evidence="2"/>
<gene>
    <name evidence="9" type="ORF">EMK97_14455</name>
</gene>
<dbReference type="InterPro" id="IPR007891">
    <property type="entry name" value="CHASE3"/>
</dbReference>
<keyword evidence="10" id="KW-1185">Reference proteome</keyword>
<dbReference type="PROSITE" id="PS50110">
    <property type="entry name" value="RESPONSE_REGULATORY"/>
    <property type="match status" value="1"/>
</dbReference>
<dbReference type="PRINTS" id="PR00344">
    <property type="entry name" value="BCTRLSENSOR"/>
</dbReference>
<keyword evidence="3 5" id="KW-0597">Phosphoprotein</keyword>
<name>A0A4P6P583_9GAMM</name>
<dbReference type="Gene3D" id="6.10.340.10">
    <property type="match status" value="1"/>
</dbReference>
<dbReference type="RefSeq" id="WP_130603366.1">
    <property type="nucleotide sequence ID" value="NZ_CP034759.1"/>
</dbReference>
<comment type="catalytic activity">
    <reaction evidence="1">
        <text>ATP + protein L-histidine = ADP + protein N-phospho-L-histidine.</text>
        <dbReference type="EC" id="2.7.13.3"/>
    </reaction>
</comment>
<dbReference type="SMART" id="SM00387">
    <property type="entry name" value="HATPase_c"/>
    <property type="match status" value="1"/>
</dbReference>
<keyword evidence="6" id="KW-0812">Transmembrane</keyword>
<dbReference type="AlphaFoldDB" id="A0A4P6P583"/>
<dbReference type="InterPro" id="IPR005467">
    <property type="entry name" value="His_kinase_dom"/>
</dbReference>
<feature type="transmembrane region" description="Helical" evidence="6">
    <location>
        <begin position="12"/>
        <end position="30"/>
    </location>
</feature>
<feature type="modified residue" description="4-aspartylphosphate" evidence="5">
    <location>
        <position position="574"/>
    </location>
</feature>
<proteinExistence type="predicted"/>
<dbReference type="InterPro" id="IPR003661">
    <property type="entry name" value="HisK_dim/P_dom"/>
</dbReference>
<dbReference type="CDD" id="cd00082">
    <property type="entry name" value="HisKA"/>
    <property type="match status" value="1"/>
</dbReference>
<dbReference type="CDD" id="cd16922">
    <property type="entry name" value="HATPase_EvgS-ArcB-TorS-like"/>
    <property type="match status" value="1"/>
</dbReference>
<sequence>MKYNIKQWTNTFFTLVLLLSIINISIFLYGQHKDQESEYWIIHTHTVIQVSTELLSYLKDAETGQRGFLLTNDTHYLAPYNSGITDALATLEQLKELTADNPAQQQRLIKLKTLIDAKFTELQQTIDLAKQGNHSKALNLVKTDLGKNIMNNMRQLLAEFVEVEQALLKHRSDYHQSFKVQSRNINFATMVILIVTLLSMAFFLRRKVIHPITTLSQNAVDFSQDYKTIQSQESNLEEIQQLSTAFKSMSEDISYSMHTLTIQKSLLEKANNAKSDFLANMSHEIRTPINSIYGGLQLLKQRQYTESQEYKDLVNQSLFACKSLLTIINDILDFSKIEAGKLKLESIHFNFEKIVNQLIQTLTSEANHKNIKLQAIRDDNFIDGWLGDPVRVQQICLNLLSNSVKFTPKGSVELRYGTVEFAHRNCLHIQVKDTGIGMSPDALARLFTRFEQADNSITRKFGGTGLGVAITKQLIELMDGTLQVNSELNKGTEFNIYLPLEQNQTTSVDEQELNNIKVPNLAGVSLVLAEDNRINQTIFKAMMKDSQARIYIANNGEEAIAQTKLHSPELIFMDIQMPIMDGISAFREIKKHWPHIPVIALTANVMASDIKQYKSEGFHNYLAKPIEVSKLYGFLTRYINT</sequence>
<dbReference type="SUPFAM" id="SSF47384">
    <property type="entry name" value="Homodimeric domain of signal transducing histidine kinase"/>
    <property type="match status" value="1"/>
</dbReference>
<evidence type="ECO:0000256" key="1">
    <source>
        <dbReference type="ARBA" id="ARBA00000085"/>
    </source>
</evidence>
<dbReference type="InterPro" id="IPR036097">
    <property type="entry name" value="HisK_dim/P_sf"/>
</dbReference>
<protein>
    <recommendedName>
        <fullName evidence="2">histidine kinase</fullName>
        <ecNumber evidence="2">2.7.13.3</ecNumber>
    </recommendedName>
</protein>
<evidence type="ECO:0000313" key="10">
    <source>
        <dbReference type="Proteomes" id="UP000290244"/>
    </source>
</evidence>
<dbReference type="GO" id="GO:0000155">
    <property type="term" value="F:phosphorelay sensor kinase activity"/>
    <property type="evidence" value="ECO:0007669"/>
    <property type="project" value="InterPro"/>
</dbReference>
<keyword evidence="6" id="KW-0472">Membrane</keyword>
<dbReference type="OrthoDB" id="9810730at2"/>
<evidence type="ECO:0000256" key="4">
    <source>
        <dbReference type="ARBA" id="ARBA00023012"/>
    </source>
</evidence>